<protein>
    <submittedName>
        <fullName evidence="2">Uncharacterized protein</fullName>
    </submittedName>
</protein>
<dbReference type="EMBL" id="AQIB01028139">
    <property type="status" value="NOT_ANNOTATED_CDS"/>
    <property type="molecule type" value="Genomic_DNA"/>
</dbReference>
<dbReference type="EMBL" id="AQIB01028135">
    <property type="status" value="NOT_ANNOTATED_CDS"/>
    <property type="molecule type" value="Genomic_DNA"/>
</dbReference>
<dbReference type="EMBL" id="AQIB01028130">
    <property type="status" value="NOT_ANNOTATED_CDS"/>
    <property type="molecule type" value="Genomic_DNA"/>
</dbReference>
<dbReference type="AlphaFoldDB" id="A0A0D9S5D4"/>
<dbReference type="Bgee" id="ENSCSAG00000001962">
    <property type="expression patterns" value="Expressed in prefrontal cortex and 2 other cell types or tissues"/>
</dbReference>
<dbReference type="EMBL" id="AQIB01028133">
    <property type="status" value="NOT_ANNOTATED_CDS"/>
    <property type="molecule type" value="Genomic_DNA"/>
</dbReference>
<evidence type="ECO:0000313" key="3">
    <source>
        <dbReference type="Proteomes" id="UP000029965"/>
    </source>
</evidence>
<feature type="transmembrane region" description="Helical" evidence="1">
    <location>
        <begin position="38"/>
        <end position="59"/>
    </location>
</feature>
<dbReference type="Ensembl" id="ENSCSAT00000016567.1">
    <property type="protein sequence ID" value="ENSCSAP00000016073.1"/>
    <property type="gene ID" value="ENSCSAG00000001962.1"/>
</dbReference>
<keyword evidence="1" id="KW-0812">Transmembrane</keyword>
<dbReference type="EMBL" id="AQIB01028137">
    <property type="status" value="NOT_ANNOTATED_CDS"/>
    <property type="molecule type" value="Genomic_DNA"/>
</dbReference>
<dbReference type="EMBL" id="AQIB01028134">
    <property type="status" value="NOT_ANNOTATED_CDS"/>
    <property type="molecule type" value="Genomic_DNA"/>
</dbReference>
<dbReference type="GeneTree" id="ENSGT00390000000056"/>
<dbReference type="EMBL" id="AQIB01028131">
    <property type="status" value="NOT_ANNOTATED_CDS"/>
    <property type="molecule type" value="Genomic_DNA"/>
</dbReference>
<organism evidence="2 3">
    <name type="scientific">Chlorocebus sabaeus</name>
    <name type="common">Green monkey</name>
    <name type="synonym">Simia sabaea</name>
    <dbReference type="NCBI Taxonomy" id="60711"/>
    <lineage>
        <taxon>Eukaryota</taxon>
        <taxon>Metazoa</taxon>
        <taxon>Chordata</taxon>
        <taxon>Craniata</taxon>
        <taxon>Vertebrata</taxon>
        <taxon>Euteleostomi</taxon>
        <taxon>Mammalia</taxon>
        <taxon>Eutheria</taxon>
        <taxon>Euarchontoglires</taxon>
        <taxon>Primates</taxon>
        <taxon>Haplorrhini</taxon>
        <taxon>Catarrhini</taxon>
        <taxon>Cercopithecidae</taxon>
        <taxon>Cercopithecinae</taxon>
        <taxon>Chlorocebus</taxon>
    </lineage>
</organism>
<reference evidence="2" key="2">
    <citation type="submission" date="2025-08" db="UniProtKB">
        <authorList>
            <consortium name="Ensembl"/>
        </authorList>
    </citation>
    <scope>IDENTIFICATION</scope>
</reference>
<keyword evidence="3" id="KW-1185">Reference proteome</keyword>
<dbReference type="EMBL" id="AQIB01028138">
    <property type="status" value="NOT_ANNOTATED_CDS"/>
    <property type="molecule type" value="Genomic_DNA"/>
</dbReference>
<keyword evidence="1" id="KW-0472">Membrane</keyword>
<dbReference type="EMBL" id="AQIB01028132">
    <property type="status" value="NOT_ANNOTATED_CDS"/>
    <property type="molecule type" value="Genomic_DNA"/>
</dbReference>
<reference evidence="2 3" key="1">
    <citation type="submission" date="2014-03" db="EMBL/GenBank/DDBJ databases">
        <authorList>
            <person name="Warren W."/>
            <person name="Wilson R.K."/>
        </authorList>
    </citation>
    <scope>NUCLEOTIDE SEQUENCE</scope>
</reference>
<evidence type="ECO:0000313" key="2">
    <source>
        <dbReference type="Ensembl" id="ENSCSAP00000016073.1"/>
    </source>
</evidence>
<proteinExistence type="predicted"/>
<dbReference type="Proteomes" id="UP000029965">
    <property type="component" value="Chromosome 11"/>
</dbReference>
<accession>A0A0D9S5D4</accession>
<sequence>METVESQFQLVNAESDFSLSTLPDRSHWGILFAGSQGIGLRIALVAFLSFLIFFTSFYVSNAEQPFFKGPPTEPAKELKRCSQEA</sequence>
<evidence type="ECO:0000256" key="1">
    <source>
        <dbReference type="SAM" id="Phobius"/>
    </source>
</evidence>
<dbReference type="EMBL" id="AQIB01028136">
    <property type="status" value="NOT_ANNOTATED_CDS"/>
    <property type="molecule type" value="Genomic_DNA"/>
</dbReference>
<keyword evidence="1" id="KW-1133">Transmembrane helix</keyword>
<name>A0A0D9S5D4_CHLSB</name>
<reference evidence="2" key="3">
    <citation type="submission" date="2025-09" db="UniProtKB">
        <authorList>
            <consortium name="Ensembl"/>
        </authorList>
    </citation>
    <scope>IDENTIFICATION</scope>
</reference>